<dbReference type="EMBL" id="JABTTQ020000700">
    <property type="protein sequence ID" value="KAK6138584.1"/>
    <property type="molecule type" value="Genomic_DNA"/>
</dbReference>
<dbReference type="Pfam" id="PF00076">
    <property type="entry name" value="RRM_1"/>
    <property type="match status" value="1"/>
</dbReference>
<feature type="compositionally biased region" description="Polar residues" evidence="4">
    <location>
        <begin position="51"/>
        <end position="63"/>
    </location>
</feature>
<feature type="compositionally biased region" description="Basic residues" evidence="4">
    <location>
        <begin position="558"/>
        <end position="574"/>
    </location>
</feature>
<dbReference type="InterPro" id="IPR000571">
    <property type="entry name" value="Znf_CCCH"/>
</dbReference>
<name>A0ABR0VWZ7_REHGL</name>
<feature type="repeat" description="Filamin" evidence="1">
    <location>
        <begin position="85"/>
        <end position="189"/>
    </location>
</feature>
<dbReference type="SUPFAM" id="SSF81296">
    <property type="entry name" value="E set domains"/>
    <property type="match status" value="1"/>
</dbReference>
<reference evidence="8 9" key="1">
    <citation type="journal article" date="2021" name="Comput. Struct. Biotechnol. J.">
        <title>De novo genome assembly of the potent medicinal plant Rehmannia glutinosa using nanopore technology.</title>
        <authorList>
            <person name="Ma L."/>
            <person name="Dong C."/>
            <person name="Song C."/>
            <person name="Wang X."/>
            <person name="Zheng X."/>
            <person name="Niu Y."/>
            <person name="Chen S."/>
            <person name="Feng W."/>
        </authorList>
    </citation>
    <scope>NUCLEOTIDE SEQUENCE [LARGE SCALE GENOMIC DNA]</scope>
    <source>
        <strain evidence="8">DH-2019</strain>
    </source>
</reference>
<dbReference type="SMART" id="SM00557">
    <property type="entry name" value="IG_FLMN"/>
    <property type="match status" value="1"/>
</dbReference>
<feature type="zinc finger region" description="C3H1-type" evidence="3">
    <location>
        <begin position="255"/>
        <end position="281"/>
    </location>
</feature>
<evidence type="ECO:0000259" key="7">
    <source>
        <dbReference type="PROSITE" id="PS50103"/>
    </source>
</evidence>
<evidence type="ECO:0000259" key="5">
    <source>
        <dbReference type="PROSITE" id="PS50076"/>
    </source>
</evidence>
<keyword evidence="3" id="KW-0479">Metal-binding</keyword>
<keyword evidence="2" id="KW-0694">RNA-binding</keyword>
<dbReference type="Pfam" id="PF00226">
    <property type="entry name" value="DnaJ"/>
    <property type="match status" value="1"/>
</dbReference>
<comment type="caution">
    <text evidence="8">The sequence shown here is derived from an EMBL/GenBank/DDBJ whole genome shotgun (WGS) entry which is preliminary data.</text>
</comment>
<dbReference type="InterPro" id="IPR001298">
    <property type="entry name" value="Filamin/ABP280_rpt"/>
</dbReference>
<evidence type="ECO:0000256" key="1">
    <source>
        <dbReference type="PROSITE-ProRule" id="PRU00087"/>
    </source>
</evidence>
<feature type="compositionally biased region" description="Basic residues" evidence="4">
    <location>
        <begin position="712"/>
        <end position="735"/>
    </location>
</feature>
<dbReference type="InterPro" id="IPR001623">
    <property type="entry name" value="DnaJ_domain"/>
</dbReference>
<dbReference type="Pfam" id="PF00630">
    <property type="entry name" value="Filamin"/>
    <property type="match status" value="1"/>
</dbReference>
<evidence type="ECO:0000259" key="6">
    <source>
        <dbReference type="PROSITE" id="PS50102"/>
    </source>
</evidence>
<feature type="compositionally biased region" description="Low complexity" evidence="4">
    <location>
        <begin position="1"/>
        <end position="12"/>
    </location>
</feature>
<feature type="region of interest" description="Disordered" evidence="4">
    <location>
        <begin position="51"/>
        <end position="91"/>
    </location>
</feature>
<keyword evidence="9" id="KW-1185">Reference proteome</keyword>
<feature type="compositionally biased region" description="Basic and acidic residues" evidence="4">
    <location>
        <begin position="535"/>
        <end position="557"/>
    </location>
</feature>
<dbReference type="InterPro" id="IPR018253">
    <property type="entry name" value="DnaJ_domain_CS"/>
</dbReference>
<dbReference type="Gene3D" id="1.10.287.110">
    <property type="entry name" value="DnaJ domain"/>
    <property type="match status" value="1"/>
</dbReference>
<evidence type="ECO:0000256" key="2">
    <source>
        <dbReference type="PROSITE-ProRule" id="PRU00176"/>
    </source>
</evidence>
<dbReference type="SMART" id="SM00356">
    <property type="entry name" value="ZnF_C3H1"/>
    <property type="match status" value="1"/>
</dbReference>
<dbReference type="InterPro" id="IPR013783">
    <property type="entry name" value="Ig-like_fold"/>
</dbReference>
<dbReference type="PANTHER" id="PTHR45090:SF4">
    <property type="entry name" value="J DOMAIN-CONTAINING PROTEIN"/>
    <property type="match status" value="1"/>
</dbReference>
<dbReference type="Proteomes" id="UP001318860">
    <property type="component" value="Unassembled WGS sequence"/>
</dbReference>
<accession>A0ABR0VWZ7</accession>
<dbReference type="PROSITE" id="PS50103">
    <property type="entry name" value="ZF_C3H1"/>
    <property type="match status" value="1"/>
</dbReference>
<feature type="domain" description="J" evidence="5">
    <location>
        <begin position="914"/>
        <end position="981"/>
    </location>
</feature>
<dbReference type="Gene3D" id="2.60.40.10">
    <property type="entry name" value="Immunoglobulins"/>
    <property type="match status" value="1"/>
</dbReference>
<evidence type="ECO:0000256" key="4">
    <source>
        <dbReference type="SAM" id="MobiDB-lite"/>
    </source>
</evidence>
<feature type="compositionally biased region" description="Basic and acidic residues" evidence="4">
    <location>
        <begin position="458"/>
        <end position="469"/>
    </location>
</feature>
<evidence type="ECO:0000256" key="3">
    <source>
        <dbReference type="PROSITE-ProRule" id="PRU00723"/>
    </source>
</evidence>
<feature type="region of interest" description="Disordered" evidence="4">
    <location>
        <begin position="458"/>
        <end position="518"/>
    </location>
</feature>
<feature type="region of interest" description="Disordered" evidence="4">
    <location>
        <begin position="1061"/>
        <end position="1082"/>
    </location>
</feature>
<feature type="domain" description="C3H1-type" evidence="7">
    <location>
        <begin position="255"/>
        <end position="281"/>
    </location>
</feature>
<evidence type="ECO:0000313" key="9">
    <source>
        <dbReference type="Proteomes" id="UP001318860"/>
    </source>
</evidence>
<gene>
    <name evidence="8" type="ORF">DH2020_027678</name>
</gene>
<feature type="compositionally biased region" description="Basic and acidic residues" evidence="4">
    <location>
        <begin position="1018"/>
        <end position="1028"/>
    </location>
</feature>
<dbReference type="SUPFAM" id="SSF46565">
    <property type="entry name" value="Chaperone J-domain"/>
    <property type="match status" value="1"/>
</dbReference>
<sequence length="1099" mass="122295">MADRNNNTTNNNSLAAPAAPKPIWMKQAEEAKLKSEAEKAAAAKAAFEATFNKSQLQQPQSPTAAASASSDSDDDEKASERVSSVGPVDPSKCTAQGAGIAGGTACVGATFTVVTKDTEGRKVVQGGAQVRVRVMPGVGVGGTEEEGIVKDMGDGSYSVTYVVPKRGNYMVNVECNGKPIMGSPFPVFFSSGTPTGGGLLGMAPAASFPNLVNQTMPNMPNYSGSVSGAFPGLLGMIPGVVSGASGGVVLPGMGSSLGEICREYLNGRCAGTDCKFNHPPHNLLMTALAATSTMGNLSQVPMAPSAAAMAAAQAIVAAQALQAHAAAQAQSTKGSSVVECTITDSKHFAYIEYSKPEEATSALALNNMDVGGRPLNVEMAKSLPPKPILNSALGSSSLPMVMQQAVAMQQMQFQQALLMQQTLTAQQAANRAATMKSATELAAARAAEITKKMQADGLVIEEKESDKKSRSPSTNRAKSRSRSRSKSMSPINYRSRRRSRSFSPPTRRGRDYRSRSPVRSRYYSSYEMERRYYRDSRGVSDRGRRRDLGRPRDDHSPVSRRKRSRSVSPRTKKSHRDDLGSPRRHRESPTERTRKSRGDSRSPRRHRRKSSSSEDEASKSKHRRRSLSRSDEVKHHSSDKKDNRREEKSKNRNRRRSRSGSEERQNHGRRSSPRVSEESKSRHKRRSKSIPLEDKHQSSEKYERSREDKSRNRDKRRSRSRSIEGKHRKGSKTSVRRSDEHKSKHRKRSRSRSSENNNNLHDIVPVESKDKPLKAENDRSVTSDDVYVDRLNESRHTKDSEVFGLLYLGAQSDEFGTMYICDCIRKVTYRCHYLAYGFKTLVALFANGLSSIDEISSYGVGQQLPRSEPLRFSFLHSTRPENSPQFISYRIRPRPGSALRSSLNDIVSERTAMSFYELLGIPQTGSLVEIKQAYKQLARKYHPDVSPPGRVEEYTQTFIRVQEAYETLSDPRSRELYDRDMAKGLHLAFTARRRSKFDEQMEEKGEWKNRWQSQLSELKRRSVQKDSDDNMSWGARMRRERNESSSPFRLSVRPYFIPESSIPPYPRGSSDRRRPVASLVGHPSDGKGSLSFIVLDTRH</sequence>
<dbReference type="CDD" id="cd06257">
    <property type="entry name" value="DnaJ"/>
    <property type="match status" value="1"/>
</dbReference>
<dbReference type="PROSITE" id="PS00636">
    <property type="entry name" value="DNAJ_1"/>
    <property type="match status" value="1"/>
</dbReference>
<protein>
    <submittedName>
        <fullName evidence="8">Uncharacterized protein</fullName>
    </submittedName>
</protein>
<dbReference type="SMART" id="SM00271">
    <property type="entry name" value="DnaJ"/>
    <property type="match status" value="1"/>
</dbReference>
<evidence type="ECO:0000313" key="8">
    <source>
        <dbReference type="EMBL" id="KAK6138584.1"/>
    </source>
</evidence>
<dbReference type="SUPFAM" id="SSF54928">
    <property type="entry name" value="RNA-binding domain, RBD"/>
    <property type="match status" value="1"/>
</dbReference>
<dbReference type="PANTHER" id="PTHR45090">
    <property type="entry name" value="CHAPERONE PROTEIN DNAJ 20 CHLOROPLASTIC"/>
    <property type="match status" value="1"/>
</dbReference>
<keyword evidence="3" id="KW-0863">Zinc-finger</keyword>
<proteinExistence type="predicted"/>
<keyword evidence="3" id="KW-0862">Zinc</keyword>
<dbReference type="InterPro" id="IPR053232">
    <property type="entry name" value="DnaJ_C/III_chloroplastic"/>
</dbReference>
<feature type="region of interest" description="Disordered" evidence="4">
    <location>
        <begin position="535"/>
        <end position="780"/>
    </location>
</feature>
<dbReference type="InterPro" id="IPR036869">
    <property type="entry name" value="J_dom_sf"/>
</dbReference>
<feature type="compositionally biased region" description="Basic and acidic residues" evidence="4">
    <location>
        <begin position="628"/>
        <end position="650"/>
    </location>
</feature>
<dbReference type="InterPro" id="IPR000504">
    <property type="entry name" value="RRM_dom"/>
</dbReference>
<dbReference type="InterPro" id="IPR017868">
    <property type="entry name" value="Filamin/ABP280_repeat-like"/>
</dbReference>
<dbReference type="InterPro" id="IPR035979">
    <property type="entry name" value="RBD_domain_sf"/>
</dbReference>
<feature type="compositionally biased region" description="Basic and acidic residues" evidence="4">
    <location>
        <begin position="575"/>
        <end position="602"/>
    </location>
</feature>
<feature type="domain" description="RRM" evidence="6">
    <location>
        <begin position="290"/>
        <end position="382"/>
    </location>
</feature>
<dbReference type="PROSITE" id="PS50076">
    <property type="entry name" value="DNAJ_2"/>
    <property type="match status" value="1"/>
</dbReference>
<dbReference type="PROSITE" id="PS50102">
    <property type="entry name" value="RRM"/>
    <property type="match status" value="1"/>
</dbReference>
<dbReference type="PROSITE" id="PS50194">
    <property type="entry name" value="FILAMIN_REPEAT"/>
    <property type="match status" value="1"/>
</dbReference>
<feature type="compositionally biased region" description="Basic and acidic residues" evidence="4">
    <location>
        <begin position="691"/>
        <end position="711"/>
    </location>
</feature>
<feature type="compositionally biased region" description="Basic and acidic residues" evidence="4">
    <location>
        <begin position="767"/>
        <end position="780"/>
    </location>
</feature>
<feature type="region of interest" description="Disordered" evidence="4">
    <location>
        <begin position="1018"/>
        <end position="1045"/>
    </location>
</feature>
<dbReference type="InterPro" id="IPR012677">
    <property type="entry name" value="Nucleotide-bd_a/b_plait_sf"/>
</dbReference>
<organism evidence="8 9">
    <name type="scientific">Rehmannia glutinosa</name>
    <name type="common">Chinese foxglove</name>
    <dbReference type="NCBI Taxonomy" id="99300"/>
    <lineage>
        <taxon>Eukaryota</taxon>
        <taxon>Viridiplantae</taxon>
        <taxon>Streptophyta</taxon>
        <taxon>Embryophyta</taxon>
        <taxon>Tracheophyta</taxon>
        <taxon>Spermatophyta</taxon>
        <taxon>Magnoliopsida</taxon>
        <taxon>eudicotyledons</taxon>
        <taxon>Gunneridae</taxon>
        <taxon>Pentapetalae</taxon>
        <taxon>asterids</taxon>
        <taxon>lamiids</taxon>
        <taxon>Lamiales</taxon>
        <taxon>Orobanchaceae</taxon>
        <taxon>Rehmannieae</taxon>
        <taxon>Rehmannia</taxon>
    </lineage>
</organism>
<feature type="region of interest" description="Disordered" evidence="4">
    <location>
        <begin position="1"/>
        <end position="23"/>
    </location>
</feature>
<dbReference type="Gene3D" id="3.30.70.330">
    <property type="match status" value="1"/>
</dbReference>
<dbReference type="PRINTS" id="PR00625">
    <property type="entry name" value="JDOMAIN"/>
</dbReference>
<dbReference type="InterPro" id="IPR014756">
    <property type="entry name" value="Ig_E-set"/>
</dbReference>